<sequence length="225" mass="25849">MLYTDIMAEIMPHNIPTIQEILAMPEDTQVLDSSTNTIATNMENNISTNLADIFYRAQISKTIHYYIAEKMIQMKKVLGLSNIFLSALSTAGIVSLIGDYQFLIKKNPATVKFIIFCLSFLSTFIASLILYRDDGFLANTHKVAGDLYIEIRDDIIKLYNQYISQSISEADSYEHIHNIRHKLDYFGRSTPQTNQRAFKYAIKRNPTKESIIKSINQRHFPFVPH</sequence>
<keyword evidence="1" id="KW-1133">Transmembrane helix</keyword>
<evidence type="ECO:0000313" key="4">
    <source>
        <dbReference type="Proteomes" id="UP000189670"/>
    </source>
</evidence>
<dbReference type="AlphaFoldDB" id="A0A1V1P8C8"/>
<organism evidence="3 4">
    <name type="scientific">Candidatus Magnetoglobus multicellularis str. Araruama</name>
    <dbReference type="NCBI Taxonomy" id="890399"/>
    <lineage>
        <taxon>Bacteria</taxon>
        <taxon>Pseudomonadati</taxon>
        <taxon>Thermodesulfobacteriota</taxon>
        <taxon>Desulfobacteria</taxon>
        <taxon>Desulfobacterales</taxon>
        <taxon>Desulfobacteraceae</taxon>
        <taxon>Candidatus Magnetoglobus</taxon>
    </lineage>
</organism>
<dbReference type="NCBIfam" id="NF033632">
    <property type="entry name" value="SLATT_4"/>
    <property type="match status" value="1"/>
</dbReference>
<evidence type="ECO:0000313" key="3">
    <source>
        <dbReference type="EMBL" id="ETR70955.1"/>
    </source>
</evidence>
<dbReference type="EMBL" id="ATBP01000341">
    <property type="protein sequence ID" value="ETR70955.1"/>
    <property type="molecule type" value="Genomic_DNA"/>
</dbReference>
<name>A0A1V1P8C8_9BACT</name>
<dbReference type="Pfam" id="PF18186">
    <property type="entry name" value="SLATT_4"/>
    <property type="match status" value="1"/>
</dbReference>
<feature type="transmembrane region" description="Helical" evidence="1">
    <location>
        <begin position="109"/>
        <end position="131"/>
    </location>
</feature>
<gene>
    <name evidence="3" type="ORF">OMM_08431</name>
</gene>
<reference evidence="4" key="1">
    <citation type="submission" date="2012-11" db="EMBL/GenBank/DDBJ databases">
        <authorList>
            <person name="Lucero-Rivera Y.E."/>
            <person name="Tovar-Ramirez D."/>
        </authorList>
    </citation>
    <scope>NUCLEOTIDE SEQUENCE [LARGE SCALE GENOMIC DNA]</scope>
    <source>
        <strain evidence="4">Araruama</strain>
    </source>
</reference>
<comment type="caution">
    <text evidence="3">The sequence shown here is derived from an EMBL/GenBank/DDBJ whole genome shotgun (WGS) entry which is preliminary data.</text>
</comment>
<accession>A0A1V1P8C8</accession>
<dbReference type="Proteomes" id="UP000189670">
    <property type="component" value="Unassembled WGS sequence"/>
</dbReference>
<keyword evidence="1" id="KW-0812">Transmembrane</keyword>
<proteinExistence type="predicted"/>
<feature type="transmembrane region" description="Helical" evidence="1">
    <location>
        <begin position="77"/>
        <end position="97"/>
    </location>
</feature>
<dbReference type="InterPro" id="IPR040811">
    <property type="entry name" value="SLATT_4"/>
</dbReference>
<protein>
    <recommendedName>
        <fullName evidence="2">SMODS and SLOG-associating 2TM effector domain-containing protein</fullName>
    </recommendedName>
</protein>
<feature type="domain" description="SMODS and SLOG-associating 2TM effector" evidence="2">
    <location>
        <begin position="50"/>
        <end position="203"/>
    </location>
</feature>
<keyword evidence="1" id="KW-0472">Membrane</keyword>
<evidence type="ECO:0000256" key="1">
    <source>
        <dbReference type="SAM" id="Phobius"/>
    </source>
</evidence>
<evidence type="ECO:0000259" key="2">
    <source>
        <dbReference type="Pfam" id="PF18186"/>
    </source>
</evidence>